<feature type="domain" description="Histidine kinase" evidence="12">
    <location>
        <begin position="265"/>
        <end position="486"/>
    </location>
</feature>
<dbReference type="Gene3D" id="6.10.340.10">
    <property type="match status" value="1"/>
</dbReference>
<evidence type="ECO:0000313" key="14">
    <source>
        <dbReference type="EMBL" id="MDE8602896.1"/>
    </source>
</evidence>
<feature type="transmembrane region" description="Helical" evidence="11">
    <location>
        <begin position="189"/>
        <end position="209"/>
    </location>
</feature>
<dbReference type="InterPro" id="IPR013727">
    <property type="entry name" value="2CSK_N"/>
</dbReference>
<dbReference type="EMBL" id="JAMZEG020000002">
    <property type="protein sequence ID" value="MDE8602896.1"/>
    <property type="molecule type" value="Genomic_DNA"/>
</dbReference>
<comment type="catalytic activity">
    <reaction evidence="1">
        <text>ATP + protein L-histidine = ADP + protein N-phospho-L-histidine.</text>
        <dbReference type="EC" id="2.7.13.3"/>
    </reaction>
</comment>
<dbReference type="Gene3D" id="1.10.287.130">
    <property type="match status" value="1"/>
</dbReference>
<dbReference type="GO" id="GO:0016301">
    <property type="term" value="F:kinase activity"/>
    <property type="evidence" value="ECO:0007669"/>
    <property type="project" value="UniProtKB-KW"/>
</dbReference>
<feature type="transmembrane region" description="Helical" evidence="11">
    <location>
        <begin position="30"/>
        <end position="50"/>
    </location>
</feature>
<dbReference type="Pfam" id="PF02518">
    <property type="entry name" value="HATPase_c"/>
    <property type="match status" value="1"/>
</dbReference>
<evidence type="ECO:0000256" key="5">
    <source>
        <dbReference type="ARBA" id="ARBA00022679"/>
    </source>
</evidence>
<keyword evidence="5" id="KW-0808">Transferase</keyword>
<gene>
    <name evidence="14" type="ORF">M3I01_008140</name>
</gene>
<dbReference type="PROSITE" id="PS50109">
    <property type="entry name" value="HIS_KIN"/>
    <property type="match status" value="1"/>
</dbReference>
<evidence type="ECO:0000256" key="9">
    <source>
        <dbReference type="ARBA" id="ARBA00023012"/>
    </source>
</evidence>
<protein>
    <recommendedName>
        <fullName evidence="3">histidine kinase</fullName>
        <ecNumber evidence="3">2.7.13.3</ecNumber>
    </recommendedName>
</protein>
<dbReference type="SUPFAM" id="SSF47384">
    <property type="entry name" value="Homodimeric domain of signal transducing histidine kinase"/>
    <property type="match status" value="1"/>
</dbReference>
<evidence type="ECO:0000256" key="8">
    <source>
        <dbReference type="ARBA" id="ARBA00022989"/>
    </source>
</evidence>
<dbReference type="SMART" id="SM00388">
    <property type="entry name" value="HisKA"/>
    <property type="match status" value="1"/>
</dbReference>
<dbReference type="SUPFAM" id="SSF55874">
    <property type="entry name" value="ATPase domain of HSP90 chaperone/DNA topoisomerase II/histidine kinase"/>
    <property type="match status" value="1"/>
</dbReference>
<keyword evidence="10 11" id="KW-0472">Membrane</keyword>
<comment type="subcellular location">
    <subcellularLocation>
        <location evidence="2">Membrane</location>
    </subcellularLocation>
</comment>
<dbReference type="InterPro" id="IPR003594">
    <property type="entry name" value="HATPase_dom"/>
</dbReference>
<dbReference type="PROSITE" id="PS50885">
    <property type="entry name" value="HAMP"/>
    <property type="match status" value="1"/>
</dbReference>
<evidence type="ECO:0000256" key="4">
    <source>
        <dbReference type="ARBA" id="ARBA00022553"/>
    </source>
</evidence>
<organism evidence="14 15">
    <name type="scientific">Marinomonas maritima</name>
    <dbReference type="NCBI Taxonomy" id="2940935"/>
    <lineage>
        <taxon>Bacteria</taxon>
        <taxon>Pseudomonadati</taxon>
        <taxon>Pseudomonadota</taxon>
        <taxon>Gammaproteobacteria</taxon>
        <taxon>Oceanospirillales</taxon>
        <taxon>Oceanospirillaceae</taxon>
        <taxon>Marinomonas</taxon>
    </lineage>
</organism>
<keyword evidence="8 11" id="KW-1133">Transmembrane helix</keyword>
<proteinExistence type="predicted"/>
<reference evidence="14" key="1">
    <citation type="submission" date="2023-01" db="EMBL/GenBank/DDBJ databases">
        <title>Psychroserpens sp. MSW6 and Marinomonas sp. RSW2, isolated from seawater.</title>
        <authorList>
            <person name="Kristyanto S."/>
            <person name="Jung J."/>
            <person name="Kim J.M."/>
            <person name="Jeon C.O."/>
        </authorList>
    </citation>
    <scope>NUCLEOTIDE SEQUENCE</scope>
    <source>
        <strain evidence="14">RSW2</strain>
    </source>
</reference>
<dbReference type="InterPro" id="IPR003661">
    <property type="entry name" value="HisK_dim/P_dom"/>
</dbReference>
<evidence type="ECO:0000256" key="6">
    <source>
        <dbReference type="ARBA" id="ARBA00022692"/>
    </source>
</evidence>
<evidence type="ECO:0000256" key="7">
    <source>
        <dbReference type="ARBA" id="ARBA00022777"/>
    </source>
</evidence>
<evidence type="ECO:0000256" key="10">
    <source>
        <dbReference type="ARBA" id="ARBA00023136"/>
    </source>
</evidence>
<keyword evidence="6 11" id="KW-0812">Transmembrane</keyword>
<dbReference type="SMART" id="SM00387">
    <property type="entry name" value="HATPase_c"/>
    <property type="match status" value="1"/>
</dbReference>
<sequence>MWQKSLNHRNLSEEEERNALRKAPSLRFRFIVGGVLVIGIIASLAINLIFDYSQKLADLSYDRLLRSALLQMDENVGLIRNEVSIDIPWSAFATLAQAEEDRVFYKVESLEQGFITGYQDLNSMPPKPPVLDQIQFYNQEYSGELVRFAWVERYLTDPETAQTVRIVLGQTRLSREEMASAVTQKAVEVVVFIALVAITLIIIGSHLVLRPLHRIERALEERVMGDLTPIDINTPKETHHLKVAINHFMARLQTNLEQLENYTADAAHQLRTPLASLKALAENARDNTSVHNTSPEQQYQTLENIVKQCDTLSQTVTLLLNQAVVSHRLQTHRLEPIDLLEPIKASCREQAVTALHQGVHLSLDCELQKTLILGDSFSIQQMMQNLIENAVRYSGLGVEHATEVIVQVNEFERFYRIKVIDYGGGIPDIEKERVFERFYRGRYDIAGSGVGLAMVKDIVDHHSARIQILDTEPKGTTFQVDFAKFTLNKGTT</sequence>
<keyword evidence="4" id="KW-0597">Phosphoprotein</keyword>
<evidence type="ECO:0000259" key="13">
    <source>
        <dbReference type="PROSITE" id="PS50885"/>
    </source>
</evidence>
<evidence type="ECO:0000256" key="3">
    <source>
        <dbReference type="ARBA" id="ARBA00012438"/>
    </source>
</evidence>
<evidence type="ECO:0000259" key="12">
    <source>
        <dbReference type="PROSITE" id="PS50109"/>
    </source>
</evidence>
<dbReference type="InterPro" id="IPR003660">
    <property type="entry name" value="HAMP_dom"/>
</dbReference>
<dbReference type="PANTHER" id="PTHR45436">
    <property type="entry name" value="SENSOR HISTIDINE KINASE YKOH"/>
    <property type="match status" value="1"/>
</dbReference>
<dbReference type="InterPro" id="IPR005467">
    <property type="entry name" value="His_kinase_dom"/>
</dbReference>
<dbReference type="Pfam" id="PF00512">
    <property type="entry name" value="HisKA"/>
    <property type="match status" value="1"/>
</dbReference>
<dbReference type="Gene3D" id="3.30.565.10">
    <property type="entry name" value="Histidine kinase-like ATPase, C-terminal domain"/>
    <property type="match status" value="1"/>
</dbReference>
<dbReference type="PRINTS" id="PR00344">
    <property type="entry name" value="BCTRLSENSOR"/>
</dbReference>
<keyword evidence="9" id="KW-0902">Two-component regulatory system</keyword>
<dbReference type="PANTHER" id="PTHR45436:SF1">
    <property type="entry name" value="SENSOR PROTEIN QSEC"/>
    <property type="match status" value="1"/>
</dbReference>
<dbReference type="InterPro" id="IPR036097">
    <property type="entry name" value="HisK_dim/P_sf"/>
</dbReference>
<dbReference type="CDD" id="cd00075">
    <property type="entry name" value="HATPase"/>
    <property type="match status" value="1"/>
</dbReference>
<dbReference type="Pfam" id="PF08521">
    <property type="entry name" value="2CSK_N"/>
    <property type="match status" value="1"/>
</dbReference>
<dbReference type="InterPro" id="IPR036890">
    <property type="entry name" value="HATPase_C_sf"/>
</dbReference>
<dbReference type="EC" id="2.7.13.3" evidence="3"/>
<dbReference type="InterPro" id="IPR050428">
    <property type="entry name" value="TCS_sensor_his_kinase"/>
</dbReference>
<comment type="caution">
    <text evidence="14">The sequence shown here is derived from an EMBL/GenBank/DDBJ whole genome shotgun (WGS) entry which is preliminary data.</text>
</comment>
<evidence type="ECO:0000256" key="1">
    <source>
        <dbReference type="ARBA" id="ARBA00000085"/>
    </source>
</evidence>
<feature type="domain" description="HAMP" evidence="13">
    <location>
        <begin position="206"/>
        <end position="257"/>
    </location>
</feature>
<dbReference type="CDD" id="cd00082">
    <property type="entry name" value="HisKA"/>
    <property type="match status" value="1"/>
</dbReference>
<keyword evidence="15" id="KW-1185">Reference proteome</keyword>
<name>A0ABT5WGW2_9GAMM</name>
<dbReference type="RefSeq" id="WP_255895296.1">
    <property type="nucleotide sequence ID" value="NZ_JAMZEG020000002.1"/>
</dbReference>
<evidence type="ECO:0000256" key="11">
    <source>
        <dbReference type="SAM" id="Phobius"/>
    </source>
</evidence>
<dbReference type="Proteomes" id="UP001139522">
    <property type="component" value="Unassembled WGS sequence"/>
</dbReference>
<keyword evidence="7 14" id="KW-0418">Kinase</keyword>
<evidence type="ECO:0000313" key="15">
    <source>
        <dbReference type="Proteomes" id="UP001139522"/>
    </source>
</evidence>
<dbReference type="InterPro" id="IPR004358">
    <property type="entry name" value="Sig_transdc_His_kin-like_C"/>
</dbReference>
<evidence type="ECO:0000256" key="2">
    <source>
        <dbReference type="ARBA" id="ARBA00004370"/>
    </source>
</evidence>
<accession>A0ABT5WGW2</accession>